<gene>
    <name evidence="2" type="ORF">GCM10023198_30770</name>
</gene>
<dbReference type="EMBL" id="BAABHM010000012">
    <property type="protein sequence ID" value="GAA4706490.1"/>
    <property type="molecule type" value="Genomic_DNA"/>
</dbReference>
<proteinExistence type="predicted"/>
<keyword evidence="3" id="KW-1185">Reference proteome</keyword>
<feature type="region of interest" description="Disordered" evidence="1">
    <location>
        <begin position="1"/>
        <end position="21"/>
    </location>
</feature>
<evidence type="ECO:0000256" key="1">
    <source>
        <dbReference type="SAM" id="MobiDB-lite"/>
    </source>
</evidence>
<dbReference type="RefSeq" id="WP_253869340.1">
    <property type="nucleotide sequence ID" value="NZ_BAABHM010000012.1"/>
</dbReference>
<sequence>MRVTATINTRAAARGEEKSQARELEVEAASYEEARDELFGQIPDGWMIVGGIGVPDRADTYRPRRH</sequence>
<accession>A0ABP8XEJ1</accession>
<evidence type="ECO:0000313" key="3">
    <source>
        <dbReference type="Proteomes" id="UP001500843"/>
    </source>
</evidence>
<reference evidence="3" key="1">
    <citation type="journal article" date="2019" name="Int. J. Syst. Evol. Microbiol.">
        <title>The Global Catalogue of Microorganisms (GCM) 10K type strain sequencing project: providing services to taxonomists for standard genome sequencing and annotation.</title>
        <authorList>
            <consortium name="The Broad Institute Genomics Platform"/>
            <consortium name="The Broad Institute Genome Sequencing Center for Infectious Disease"/>
            <person name="Wu L."/>
            <person name="Ma J."/>
        </authorList>
    </citation>
    <scope>NUCLEOTIDE SEQUENCE [LARGE SCALE GENOMIC DNA]</scope>
    <source>
        <strain evidence="3">JCM 17975</strain>
    </source>
</reference>
<name>A0ABP8XEJ1_9MICO</name>
<organism evidence="2 3">
    <name type="scientific">Promicromonospora umidemergens</name>
    <dbReference type="NCBI Taxonomy" id="629679"/>
    <lineage>
        <taxon>Bacteria</taxon>
        <taxon>Bacillati</taxon>
        <taxon>Actinomycetota</taxon>
        <taxon>Actinomycetes</taxon>
        <taxon>Micrococcales</taxon>
        <taxon>Promicromonosporaceae</taxon>
        <taxon>Promicromonospora</taxon>
    </lineage>
</organism>
<protein>
    <submittedName>
        <fullName evidence="2">Uncharacterized protein</fullName>
    </submittedName>
</protein>
<evidence type="ECO:0000313" key="2">
    <source>
        <dbReference type="EMBL" id="GAA4706490.1"/>
    </source>
</evidence>
<dbReference type="Proteomes" id="UP001500843">
    <property type="component" value="Unassembled WGS sequence"/>
</dbReference>
<comment type="caution">
    <text evidence="2">The sequence shown here is derived from an EMBL/GenBank/DDBJ whole genome shotgun (WGS) entry which is preliminary data.</text>
</comment>